<evidence type="ECO:0000256" key="2">
    <source>
        <dbReference type="ARBA" id="ARBA00022448"/>
    </source>
</evidence>
<comment type="caution">
    <text evidence="10">The sequence shown here is derived from an EMBL/GenBank/DDBJ whole genome shotgun (WGS) entry which is preliminary data.</text>
</comment>
<evidence type="ECO:0000259" key="9">
    <source>
        <dbReference type="PROSITE" id="PS50928"/>
    </source>
</evidence>
<feature type="transmembrane region" description="Helical" evidence="8">
    <location>
        <begin position="76"/>
        <end position="101"/>
    </location>
</feature>
<keyword evidence="7 8" id="KW-0472">Membrane</keyword>
<keyword evidence="5 8" id="KW-1133">Transmembrane helix</keyword>
<keyword evidence="11" id="KW-1185">Reference proteome</keyword>
<dbReference type="Proteomes" id="UP000295280">
    <property type="component" value="Unassembled WGS sequence"/>
</dbReference>
<evidence type="ECO:0000256" key="6">
    <source>
        <dbReference type="ARBA" id="ARBA00023112"/>
    </source>
</evidence>
<evidence type="ECO:0000313" key="10">
    <source>
        <dbReference type="EMBL" id="TDM04205.1"/>
    </source>
</evidence>
<organism evidence="10 11">
    <name type="scientific">Macrococcus carouselicus</name>
    <dbReference type="NCBI Taxonomy" id="69969"/>
    <lineage>
        <taxon>Bacteria</taxon>
        <taxon>Bacillati</taxon>
        <taxon>Bacillota</taxon>
        <taxon>Bacilli</taxon>
        <taxon>Bacillales</taxon>
        <taxon>Staphylococcaceae</taxon>
        <taxon>Macrococcus</taxon>
    </lineage>
</organism>
<gene>
    <name evidence="10" type="ORF">ERX40_03280</name>
</gene>
<dbReference type="OrthoDB" id="2351941at2"/>
<dbReference type="SUPFAM" id="SSF161098">
    <property type="entry name" value="MetI-like"/>
    <property type="match status" value="1"/>
</dbReference>
<evidence type="ECO:0000256" key="1">
    <source>
        <dbReference type="ARBA" id="ARBA00004141"/>
    </source>
</evidence>
<evidence type="ECO:0000313" key="11">
    <source>
        <dbReference type="Proteomes" id="UP000295280"/>
    </source>
</evidence>
<dbReference type="InterPro" id="IPR035906">
    <property type="entry name" value="MetI-like_sf"/>
</dbReference>
<sequence>MMKKVYIYLTLLILPAVIGIIYFDIFNGKVKRTDFLYDSKGSIISSSPFPPSQHAVFGVDSSSNHMAYEVLSGYRITLLILIIIALVSLVLAILMGTYLAFSKRSGTFMQAVSNPFFYIPQSILAYIFLRPVLYESLNGFENSADYRILFNIMILILLMIPTTVVLIKESTEIILGKEFIVSAYTLSPSKTHIYFKHVWPNMTLQYLITFLRLLFQTLIIISHLAFFKIFFGGTDVCYGPACEIIEKPVFPELSSLMGYHFSDLTIAWWTFYAPLMAIIYMMLLMQMMVRELEIQKKIQI</sequence>
<evidence type="ECO:0000256" key="7">
    <source>
        <dbReference type="ARBA" id="ARBA00023136"/>
    </source>
</evidence>
<evidence type="ECO:0000256" key="3">
    <source>
        <dbReference type="ARBA" id="ARBA00022596"/>
    </source>
</evidence>
<feature type="transmembrane region" description="Helical" evidence="8">
    <location>
        <begin position="148"/>
        <end position="167"/>
    </location>
</feature>
<feature type="transmembrane region" description="Helical" evidence="8">
    <location>
        <begin position="266"/>
        <end position="289"/>
    </location>
</feature>
<feature type="domain" description="ABC transmembrane type-1" evidence="9">
    <location>
        <begin position="74"/>
        <end position="289"/>
    </location>
</feature>
<feature type="transmembrane region" description="Helical" evidence="8">
    <location>
        <begin position="206"/>
        <end position="226"/>
    </location>
</feature>
<comment type="subcellular location">
    <subcellularLocation>
        <location evidence="1">Membrane</location>
        <topology evidence="1">Multi-pass membrane protein</topology>
    </subcellularLocation>
</comment>
<feature type="transmembrane region" description="Helical" evidence="8">
    <location>
        <begin position="108"/>
        <end position="128"/>
    </location>
</feature>
<accession>A0A9Q8FP06</accession>
<evidence type="ECO:0000256" key="4">
    <source>
        <dbReference type="ARBA" id="ARBA00022692"/>
    </source>
</evidence>
<dbReference type="PANTHER" id="PTHR43839">
    <property type="entry name" value="OPPC IN A BINDING PROTEIN-DEPENDENT TRANSPORT SYSTEM"/>
    <property type="match status" value="1"/>
</dbReference>
<reference evidence="10 11" key="1">
    <citation type="submission" date="2019-01" db="EMBL/GenBank/DDBJ databases">
        <title>Draft genome sequences of the type strains of six Macrococcus species.</title>
        <authorList>
            <person name="Mazhar S."/>
            <person name="Altermann E."/>
            <person name="Hill C."/>
            <person name="Mcauliffe O."/>
        </authorList>
    </citation>
    <scope>NUCLEOTIDE SEQUENCE [LARGE SCALE GENOMIC DNA]</scope>
    <source>
        <strain evidence="10 11">ATCC 51828</strain>
    </source>
</reference>
<dbReference type="InterPro" id="IPR000515">
    <property type="entry name" value="MetI-like"/>
</dbReference>
<name>A0A9Q8FP06_9STAP</name>
<dbReference type="PANTHER" id="PTHR43839:SF3">
    <property type="entry name" value="OLIGOPEPTIDE ABC TRANSPORTER, PERMEASE PROTEIN"/>
    <property type="match status" value="1"/>
</dbReference>
<dbReference type="AlphaFoldDB" id="A0A9Q8FP06"/>
<evidence type="ECO:0000256" key="8">
    <source>
        <dbReference type="SAM" id="Phobius"/>
    </source>
</evidence>
<dbReference type="GO" id="GO:0016020">
    <property type="term" value="C:membrane"/>
    <property type="evidence" value="ECO:0007669"/>
    <property type="project" value="UniProtKB-SubCell"/>
</dbReference>
<protein>
    <submittedName>
        <fullName evidence="10">ABC transporter permease subunit</fullName>
    </submittedName>
</protein>
<keyword evidence="6" id="KW-0921">Nickel transport</keyword>
<dbReference type="EMBL" id="SCWD01000001">
    <property type="protein sequence ID" value="TDM04205.1"/>
    <property type="molecule type" value="Genomic_DNA"/>
</dbReference>
<keyword evidence="3" id="KW-0533">Nickel</keyword>
<dbReference type="GO" id="GO:0055085">
    <property type="term" value="P:transmembrane transport"/>
    <property type="evidence" value="ECO:0007669"/>
    <property type="project" value="InterPro"/>
</dbReference>
<feature type="transmembrane region" description="Helical" evidence="8">
    <location>
        <begin position="5"/>
        <end position="23"/>
    </location>
</feature>
<keyword evidence="6" id="KW-0406">Ion transport</keyword>
<keyword evidence="2" id="KW-0813">Transport</keyword>
<dbReference type="Gene3D" id="1.10.3720.10">
    <property type="entry name" value="MetI-like"/>
    <property type="match status" value="1"/>
</dbReference>
<proteinExistence type="predicted"/>
<evidence type="ECO:0000256" key="5">
    <source>
        <dbReference type="ARBA" id="ARBA00022989"/>
    </source>
</evidence>
<dbReference type="PROSITE" id="PS50928">
    <property type="entry name" value="ABC_TM1"/>
    <property type="match status" value="1"/>
</dbReference>
<dbReference type="GO" id="GO:0015675">
    <property type="term" value="P:nickel cation transport"/>
    <property type="evidence" value="ECO:0007669"/>
    <property type="project" value="UniProtKB-KW"/>
</dbReference>
<keyword evidence="4 8" id="KW-0812">Transmembrane</keyword>